<evidence type="ECO:0000256" key="1">
    <source>
        <dbReference type="SAM" id="Phobius"/>
    </source>
</evidence>
<sequence>MNISSYDLGYYTGAVVLVVLELILFYAITNVKFKKRDLIFALVVFICNQVIAEYIPEWSNIISPVTTIALYYCYFYKRAGKLLTVAAITLIHSVLILTYLMSNYVFSYLPIIFAFLFYPVVLTILYLILKKWRYQIHQFLTNENRRIADWLVVYLYACALIVNIMRVPEIKLPAEIFGILIMEMQSLFIVAVYIASVQLQKKLLKKQEQRNFKLYLHDLEDSEDRLRRFKHDYLNLLATMRTVAVNNHDQKLVQELAQYTEKQINDENSWHFKNLNHLHNDALKSLVVNKLAQANELGIKYSFECEKEIKVLPKNVKLFDLVRIIGIAFDNAIEESEQLANVQAINDQYDNMFIEYSEKDNWFNFTMVID</sequence>
<dbReference type="Gene3D" id="3.30.565.10">
    <property type="entry name" value="Histidine kinase-like ATPase, C-terminal domain"/>
    <property type="match status" value="1"/>
</dbReference>
<feature type="transmembrane region" description="Helical" evidence="1">
    <location>
        <begin position="108"/>
        <end position="129"/>
    </location>
</feature>
<evidence type="ECO:0000313" key="2">
    <source>
        <dbReference type="EMBL" id="OUQ57608.1"/>
    </source>
</evidence>
<dbReference type="InterPro" id="IPR036890">
    <property type="entry name" value="HATPase_C_sf"/>
</dbReference>
<feature type="transmembrane region" description="Helical" evidence="1">
    <location>
        <begin position="61"/>
        <end position="76"/>
    </location>
</feature>
<name>A0ABX3ZAP5_9LACO</name>
<feature type="transmembrane region" description="Helical" evidence="1">
    <location>
        <begin position="38"/>
        <end position="55"/>
    </location>
</feature>
<protein>
    <recommendedName>
        <fullName evidence="4">Histidine kinase</fullName>
    </recommendedName>
</protein>
<evidence type="ECO:0008006" key="4">
    <source>
        <dbReference type="Google" id="ProtNLM"/>
    </source>
</evidence>
<gene>
    <name evidence="2" type="ORF">B5E59_02360</name>
</gene>
<dbReference type="Proteomes" id="UP000196293">
    <property type="component" value="Unassembled WGS sequence"/>
</dbReference>
<proteinExistence type="predicted"/>
<accession>A0ABX3ZAP5</accession>
<keyword evidence="1" id="KW-0812">Transmembrane</keyword>
<dbReference type="PANTHER" id="PTHR40448:SF1">
    <property type="entry name" value="TWO-COMPONENT SENSOR HISTIDINE KINASE"/>
    <property type="match status" value="1"/>
</dbReference>
<keyword evidence="1" id="KW-1133">Transmembrane helix</keyword>
<comment type="caution">
    <text evidence="2">The sequence shown here is derived from an EMBL/GenBank/DDBJ whole genome shotgun (WGS) entry which is preliminary data.</text>
</comment>
<feature type="transmembrane region" description="Helical" evidence="1">
    <location>
        <begin position="83"/>
        <end position="102"/>
    </location>
</feature>
<keyword evidence="1" id="KW-0472">Membrane</keyword>
<feature type="transmembrane region" description="Helical" evidence="1">
    <location>
        <begin position="12"/>
        <end position="31"/>
    </location>
</feature>
<organism evidence="2 3">
    <name type="scientific">Lactobacillus gallinarum</name>
    <dbReference type="NCBI Taxonomy" id="52242"/>
    <lineage>
        <taxon>Bacteria</taxon>
        <taxon>Bacillati</taxon>
        <taxon>Bacillota</taxon>
        <taxon>Bacilli</taxon>
        <taxon>Lactobacillales</taxon>
        <taxon>Lactobacillaceae</taxon>
        <taxon>Lactobacillus</taxon>
    </lineage>
</organism>
<reference evidence="3" key="1">
    <citation type="submission" date="2017-04" db="EMBL/GenBank/DDBJ databases">
        <title>Function of individual gut microbiota members based on whole genome sequencing of pure cultures obtained from chicken caecum.</title>
        <authorList>
            <person name="Medvecky M."/>
            <person name="Cejkova D."/>
            <person name="Polansky O."/>
            <person name="Karasova D."/>
            <person name="Kubasova T."/>
            <person name="Cizek A."/>
            <person name="Rychlik I."/>
        </authorList>
    </citation>
    <scope>NUCLEOTIDE SEQUENCE [LARGE SCALE GENOMIC DNA]</scope>
    <source>
        <strain evidence="3">An115</strain>
    </source>
</reference>
<dbReference type="EMBL" id="NFLS01000003">
    <property type="protein sequence ID" value="OUQ57608.1"/>
    <property type="molecule type" value="Genomic_DNA"/>
</dbReference>
<evidence type="ECO:0000313" key="3">
    <source>
        <dbReference type="Proteomes" id="UP000196293"/>
    </source>
</evidence>
<keyword evidence="3" id="KW-1185">Reference proteome</keyword>
<feature type="transmembrane region" description="Helical" evidence="1">
    <location>
        <begin position="174"/>
        <end position="196"/>
    </location>
</feature>
<dbReference type="PANTHER" id="PTHR40448">
    <property type="entry name" value="TWO-COMPONENT SENSOR HISTIDINE KINASE"/>
    <property type="match status" value="1"/>
</dbReference>
<feature type="transmembrane region" description="Helical" evidence="1">
    <location>
        <begin position="150"/>
        <end position="168"/>
    </location>
</feature>